<dbReference type="GO" id="GO:0004519">
    <property type="term" value="F:endonuclease activity"/>
    <property type="evidence" value="ECO:0007669"/>
    <property type="project" value="UniProtKB-KW"/>
</dbReference>
<accession>A0A7U5TPU4</accession>
<keyword evidence="2" id="KW-0255">Endonuclease</keyword>
<protein>
    <submittedName>
        <fullName evidence="2">HNH endonuclease</fullName>
    </submittedName>
</protein>
<dbReference type="SUPFAM" id="SSF54060">
    <property type="entry name" value="His-Me finger endonucleases"/>
    <property type="match status" value="1"/>
</dbReference>
<sequence length="188" mass="20403">MKPCSSFPGYSATDDCRVISHRRRGKGKQRGSISLIDSDFCFELKQSSSPKGYLNVSISFGSGKARPIGVHQLVADAFHGPCPAGLQVRHLNGNPKDNRPENLKYGTAKENAEDRMRHGTYLGGSNHPGAKLTGGQAAQIRHRRRCGEKVKDLAADFRVSTSTIESIIYGKSYKPAGIEFKRVEGGAA</sequence>
<dbReference type="InterPro" id="IPR044925">
    <property type="entry name" value="His-Me_finger_sf"/>
</dbReference>
<evidence type="ECO:0000313" key="2">
    <source>
        <dbReference type="EMBL" id="AUY05294.1"/>
    </source>
</evidence>
<name>A0A7U5TPU4_ECOLX</name>
<keyword evidence="2" id="KW-0378">Hydrolase</keyword>
<gene>
    <name evidence="2" type="ORF">C3F40_05245</name>
</gene>
<dbReference type="AlphaFoldDB" id="A0A7U5TPU4"/>
<dbReference type="InterPro" id="IPR003615">
    <property type="entry name" value="HNH_nuc"/>
</dbReference>
<dbReference type="EMBL" id="CP026399">
    <property type="protein sequence ID" value="AUY05294.1"/>
    <property type="molecule type" value="Genomic_DNA"/>
</dbReference>
<feature type="domain" description="HNH nuclease" evidence="1">
    <location>
        <begin position="70"/>
        <end position="112"/>
    </location>
</feature>
<dbReference type="Pfam" id="PF13392">
    <property type="entry name" value="HNH_3"/>
    <property type="match status" value="1"/>
</dbReference>
<dbReference type="Gene3D" id="3.90.75.20">
    <property type="match status" value="1"/>
</dbReference>
<organism evidence="2 3">
    <name type="scientific">Escherichia coli</name>
    <dbReference type="NCBI Taxonomy" id="562"/>
    <lineage>
        <taxon>Bacteria</taxon>
        <taxon>Pseudomonadati</taxon>
        <taxon>Pseudomonadota</taxon>
        <taxon>Gammaproteobacteria</taxon>
        <taxon>Enterobacterales</taxon>
        <taxon>Enterobacteriaceae</taxon>
        <taxon>Escherichia</taxon>
    </lineage>
</organism>
<evidence type="ECO:0000259" key="1">
    <source>
        <dbReference type="Pfam" id="PF13392"/>
    </source>
</evidence>
<reference evidence="2 3" key="1">
    <citation type="journal article" date="2018" name="MBio">
        <title>Genomic Analysis of Hospital Plumbing Reveals Diverse Reservoir of Bacterial Plasmids Conferring Carbapenem Resistance.</title>
        <authorList>
            <consortium name="NISC Comparative Sequencing Program"/>
            <person name="Weingarten R.A."/>
            <person name="Johnson R.C."/>
            <person name="Conlan S."/>
            <person name="Ramsburg A.M."/>
            <person name="Dekker J.P."/>
            <person name="Lau A.F."/>
            <person name="Khil P."/>
            <person name="Odom R.T."/>
            <person name="Deming C."/>
            <person name="Park M."/>
            <person name="Thomas P.J."/>
            <person name="Henderson D.K."/>
            <person name="Palmore T.N."/>
            <person name="Segre J.A."/>
            <person name="Frank K.M."/>
        </authorList>
    </citation>
    <scope>NUCLEOTIDE SEQUENCE [LARGE SCALE GENOMIC DNA]</scope>
    <source>
        <strain evidence="2 3">ECONIH4</strain>
    </source>
</reference>
<evidence type="ECO:0000313" key="3">
    <source>
        <dbReference type="Proteomes" id="UP000239554"/>
    </source>
</evidence>
<dbReference type="Proteomes" id="UP000239554">
    <property type="component" value="Chromosome"/>
</dbReference>
<proteinExistence type="predicted"/>
<keyword evidence="2" id="KW-0540">Nuclease</keyword>